<dbReference type="OrthoDB" id="9809379at2"/>
<dbReference type="GO" id="GO:0005524">
    <property type="term" value="F:ATP binding"/>
    <property type="evidence" value="ECO:0007669"/>
    <property type="project" value="UniProtKB-KW"/>
</dbReference>
<dbReference type="GO" id="GO:0016887">
    <property type="term" value="F:ATP hydrolysis activity"/>
    <property type="evidence" value="ECO:0007669"/>
    <property type="project" value="InterPro"/>
</dbReference>
<organism evidence="4 5">
    <name type="scientific">Pseudomonas bharatica CSV86</name>
    <dbReference type="NCBI Taxonomy" id="1005395"/>
    <lineage>
        <taxon>Bacteria</taxon>
        <taxon>Pseudomonadati</taxon>
        <taxon>Pseudomonadota</taxon>
        <taxon>Gammaproteobacteria</taxon>
        <taxon>Pseudomonadales</taxon>
        <taxon>Pseudomonadaceae</taxon>
        <taxon>Pseudomonas</taxon>
        <taxon>Pseudomonas bharatica</taxon>
    </lineage>
</organism>
<dbReference type="InterPro" id="IPR050221">
    <property type="entry name" value="26S_Proteasome_ATPase"/>
</dbReference>
<comment type="caution">
    <text evidence="4">The sequence shown here is derived from an EMBL/GenBank/DDBJ whole genome shotgun (WGS) entry which is preliminary data.</text>
</comment>
<dbReference type="eggNOG" id="COG0464">
    <property type="taxonomic scope" value="Bacteria"/>
</dbReference>
<keyword evidence="2" id="KW-0547">Nucleotide-binding</keyword>
<dbReference type="RefSeq" id="WP_009394642.1">
    <property type="nucleotide sequence ID" value="NZ_AMWJ02000001.1"/>
</dbReference>
<dbReference type="Gene3D" id="3.40.50.300">
    <property type="entry name" value="P-loop containing nucleotide triphosphate hydrolases"/>
    <property type="match status" value="2"/>
</dbReference>
<keyword evidence="3 4" id="KW-0067">ATP-binding</keyword>
<accession>L1M7Z2</accession>
<evidence type="ECO:0000256" key="2">
    <source>
        <dbReference type="ARBA" id="ARBA00022741"/>
    </source>
</evidence>
<evidence type="ECO:0000256" key="1">
    <source>
        <dbReference type="ARBA" id="ARBA00006914"/>
    </source>
</evidence>
<dbReference type="EMBL" id="AMWJ02000001">
    <property type="protein sequence ID" value="NNJ14865.1"/>
    <property type="molecule type" value="Genomic_DNA"/>
</dbReference>
<dbReference type="PANTHER" id="PTHR23073">
    <property type="entry name" value="26S PROTEASOME REGULATORY SUBUNIT"/>
    <property type="match status" value="1"/>
</dbReference>
<dbReference type="InterPro" id="IPR027417">
    <property type="entry name" value="P-loop_NTPase"/>
</dbReference>
<evidence type="ECO:0000256" key="3">
    <source>
        <dbReference type="ARBA" id="ARBA00022840"/>
    </source>
</evidence>
<evidence type="ECO:0000313" key="4">
    <source>
        <dbReference type="EMBL" id="NNJ14865.1"/>
    </source>
</evidence>
<keyword evidence="5" id="KW-1185">Reference proteome</keyword>
<name>L1M7Z2_9PSED</name>
<dbReference type="SUPFAM" id="SSF52540">
    <property type="entry name" value="P-loop containing nucleoside triphosphate hydrolases"/>
    <property type="match status" value="2"/>
</dbReference>
<dbReference type="CDD" id="cd19481">
    <property type="entry name" value="RecA-like_protease"/>
    <property type="match status" value="1"/>
</dbReference>
<comment type="similarity">
    <text evidence="1">Belongs to the AAA ATPase family.</text>
</comment>
<sequence>MAICFSPLGRTSLRVADTCPLSLRWSYQLLLELGGHRNFITRHGFNDDELAHELGLQKWVEGDTFDTVRVLAALRRNARAFHAEHPQPTYPDRLGNNLAALAGLLGLNEAELRILGFCVLMFCDPTLSDATDQLSLLGINRTMKVLSVLLGLDLPTVEACLARSSTLMRSGLLELGTVNRAAMALSSMLSISNTELPGLLRFSQGQPLELFAYAFRPSPPGNLNAEHYSHLKHSLGIAERYLEKSLAQRRPGVNILLYGPPGTGKTQLSRLISRNLGCVLYEVACTDKHGDPVQARQRLCSLRAADSVLRSQRALLVLDEIEDIFHHASPEAGSRSQKGWINRMLEENALPCFWLSNSIEAMDAAHVRRFDLVIEVPNPPLAQRRKLLRECSGGKLGDELVEHLCSHEQMTPAVLERAIRVGRSLAQRAGKPLDNAVRSIVDSTLKAQGFERLQPDEQGLPPFYSPQWINTDLALDGLVSGLQAHSQARLCFYGPPGTGKTALGHWLARELGKPLMVKRVSDLVSPYVGSTEKNLADAFERARQEDAVLLLDEVDSFLRDRRKARQSWEITAVNEMLTQMESYSGLFIASTNLMSDLDEASLRRFDLKVHFGYLNPTQIRNLFAAHLKALGLKDAGGRAVQGLLSETCLTPGDFALVARRARFKPFASAAGLASALLAECQLKPAARQRPIGFAAWTN</sequence>
<protein>
    <submittedName>
        <fullName evidence="4">ATP-binding protein</fullName>
    </submittedName>
</protein>
<dbReference type="AlphaFoldDB" id="L1M7Z2"/>
<gene>
    <name evidence="4" type="ORF">CSV86_006220</name>
</gene>
<evidence type="ECO:0000313" key="5">
    <source>
        <dbReference type="Proteomes" id="UP000010448"/>
    </source>
</evidence>
<dbReference type="SMART" id="SM00382">
    <property type="entry name" value="AAA"/>
    <property type="match status" value="2"/>
</dbReference>
<dbReference type="InterPro" id="IPR003593">
    <property type="entry name" value="AAA+_ATPase"/>
</dbReference>
<dbReference type="InterPro" id="IPR003959">
    <property type="entry name" value="ATPase_AAA_core"/>
</dbReference>
<dbReference type="Proteomes" id="UP000010448">
    <property type="component" value="Unassembled WGS sequence"/>
</dbReference>
<reference evidence="4 5" key="1">
    <citation type="journal article" date="2013" name="Genome Announc.">
        <title>Genome Sequence of Naphthalene-Degrading Soil Bacterium Pseudomonas putida CSV86.</title>
        <authorList>
            <person name="Phale P.S."/>
            <person name="Paliwal V."/>
            <person name="Raju S.C."/>
            <person name="Modak A."/>
            <person name="Purohit H.J."/>
        </authorList>
    </citation>
    <scope>NUCLEOTIDE SEQUENCE [LARGE SCALE GENOMIC DNA]</scope>
    <source>
        <strain evidence="4 5">CSV86</strain>
    </source>
</reference>
<proteinExistence type="inferred from homology"/>
<dbReference type="Pfam" id="PF00004">
    <property type="entry name" value="AAA"/>
    <property type="match status" value="2"/>
</dbReference>